<gene>
    <name evidence="2" type="ORF">PGLA_11945</name>
</gene>
<dbReference type="RefSeq" id="WP_068532949.1">
    <property type="nucleotide sequence ID" value="NZ_LVJH01000021.1"/>
</dbReference>
<sequence length="199" mass="21961">MNTFTKVASSIFIAALLITGCSSNNADESVTKVNDTKAEDTTNVNTLTTVPAANPAKEVKETKKPVNEKEKKKLTTEEALALKYVTVYLNGTDIEKKKLFVQEDVHPDMQALFQMAQSNITDEKKRFVNPEVVESIPFENKGKKGSYVLIQSTDGTGKTKEIIILTADGKIAFGYNNSNNANEQKNFDTIRAAFKTSKK</sequence>
<feature type="chain" id="PRO_5007898489" description="Lipoprotein" evidence="1">
    <location>
        <begin position="27"/>
        <end position="199"/>
    </location>
</feature>
<accession>A0A168KRT8</accession>
<evidence type="ECO:0000256" key="1">
    <source>
        <dbReference type="SAM" id="SignalP"/>
    </source>
</evidence>
<reference evidence="2 3" key="1">
    <citation type="submission" date="2016-03" db="EMBL/GenBank/DDBJ databases">
        <title>Draft genome sequence of Paenibacillus glacialis DSM 22343.</title>
        <authorList>
            <person name="Shin S.-K."/>
            <person name="Yi H."/>
        </authorList>
    </citation>
    <scope>NUCLEOTIDE SEQUENCE [LARGE SCALE GENOMIC DNA]</scope>
    <source>
        <strain evidence="2 3">DSM 22343</strain>
    </source>
</reference>
<comment type="caution">
    <text evidence="2">The sequence shown here is derived from an EMBL/GenBank/DDBJ whole genome shotgun (WGS) entry which is preliminary data.</text>
</comment>
<evidence type="ECO:0000313" key="3">
    <source>
        <dbReference type="Proteomes" id="UP000076967"/>
    </source>
</evidence>
<protein>
    <recommendedName>
        <fullName evidence="4">Lipoprotein</fullName>
    </recommendedName>
</protein>
<feature type="signal peptide" evidence="1">
    <location>
        <begin position="1"/>
        <end position="26"/>
    </location>
</feature>
<keyword evidence="1" id="KW-0732">Signal</keyword>
<dbReference type="OrthoDB" id="2612216at2"/>
<name>A0A168KRT8_9BACL</name>
<organism evidence="2 3">
    <name type="scientific">Paenibacillus glacialis</name>
    <dbReference type="NCBI Taxonomy" id="494026"/>
    <lineage>
        <taxon>Bacteria</taxon>
        <taxon>Bacillati</taxon>
        <taxon>Bacillota</taxon>
        <taxon>Bacilli</taxon>
        <taxon>Bacillales</taxon>
        <taxon>Paenibacillaceae</taxon>
        <taxon>Paenibacillus</taxon>
    </lineage>
</organism>
<keyword evidence="3" id="KW-1185">Reference proteome</keyword>
<dbReference type="Proteomes" id="UP000076967">
    <property type="component" value="Unassembled WGS sequence"/>
</dbReference>
<dbReference type="PROSITE" id="PS51257">
    <property type="entry name" value="PROKAR_LIPOPROTEIN"/>
    <property type="match status" value="1"/>
</dbReference>
<evidence type="ECO:0000313" key="2">
    <source>
        <dbReference type="EMBL" id="OAB42381.1"/>
    </source>
</evidence>
<evidence type="ECO:0008006" key="4">
    <source>
        <dbReference type="Google" id="ProtNLM"/>
    </source>
</evidence>
<proteinExistence type="predicted"/>
<dbReference type="EMBL" id="LVJH01000021">
    <property type="protein sequence ID" value="OAB42381.1"/>
    <property type="molecule type" value="Genomic_DNA"/>
</dbReference>
<dbReference type="AlphaFoldDB" id="A0A168KRT8"/>